<evidence type="ECO:0000313" key="1">
    <source>
        <dbReference type="EMBL" id="MBE4908161.1"/>
    </source>
</evidence>
<protein>
    <submittedName>
        <fullName evidence="1">Uncharacterized protein</fullName>
    </submittedName>
</protein>
<dbReference type="RefSeq" id="WP_193535629.1">
    <property type="nucleotide sequence ID" value="NZ_JADCLJ010000019.1"/>
</dbReference>
<sequence>MNQKGSSLLLVLLVTLIFMTLGMAILSASIGGAKRTEFRKVETITLQESIKSIDEVIARLKVYTLNVDITKTTPIEYEIKLNEFLLELIDEYELDYDKPEDIDISLQYNVGEQMRQKLYTRVYQIRKKAGNKIVSRNVIISASPSFLKYALGSRTDVTLNGGTYIDGNIYVQEDFYVSNSANYIYNGYKKTTLTTFPTTSPTSLLFAKENMYSCSYGTQCYQVTNSGDFIGEQALFSRVNKEGAELNNSFKGNAPIYQKSHDEFIDVDVMTTFADKLFDAAGASFSNPAIRNRYSQYLEDKENTDDNKRQVIDNLLDDLKSSYNITNNFIDFEDLTQQDKSILVESTNGTDNIYVDVSCINFKGYYFENNECNQTPNTGHYLNSHWLIFDGNAFFENTGTERMNIAANILVTGDVFIRGDIAFDSTLYVLGDATIYNADISGVKDQNEKEKEIVMIVQGELNIARINEFTNSSDKDENLRGYFYTNSNAILYAVGSNINIRGGLFAKGNSNQLLPNTNSHGLVINTFRGNAEESLGLYDKLLLTQSEDLQKARFKVIYDKNIFIEQQQGLPLVNKLDLIADDLVIK</sequence>
<evidence type="ECO:0000313" key="2">
    <source>
        <dbReference type="Proteomes" id="UP001516662"/>
    </source>
</evidence>
<reference evidence="1 2" key="1">
    <citation type="submission" date="2020-10" db="EMBL/GenBank/DDBJ databases">
        <title>Bacillus sp. HD4P25, an endophyte from a halophyte.</title>
        <authorList>
            <person name="Sun J.-Q."/>
        </authorList>
    </citation>
    <scope>NUCLEOTIDE SEQUENCE [LARGE SCALE GENOMIC DNA]</scope>
    <source>
        <strain evidence="1 2">YIM 93174</strain>
    </source>
</reference>
<gene>
    <name evidence="1" type="ORF">IMZ08_08850</name>
</gene>
<name>A0ABR9QIA8_9BACI</name>
<proteinExistence type="predicted"/>
<dbReference type="Proteomes" id="UP001516662">
    <property type="component" value="Unassembled WGS sequence"/>
</dbReference>
<organism evidence="1 2">
    <name type="scientific">Litchfieldia luteola</name>
    <dbReference type="NCBI Taxonomy" id="682179"/>
    <lineage>
        <taxon>Bacteria</taxon>
        <taxon>Bacillati</taxon>
        <taxon>Bacillota</taxon>
        <taxon>Bacilli</taxon>
        <taxon>Bacillales</taxon>
        <taxon>Bacillaceae</taxon>
        <taxon>Litchfieldia</taxon>
    </lineage>
</organism>
<dbReference type="EMBL" id="JADCLJ010000019">
    <property type="protein sequence ID" value="MBE4908161.1"/>
    <property type="molecule type" value="Genomic_DNA"/>
</dbReference>
<accession>A0ABR9QIA8</accession>
<comment type="caution">
    <text evidence="1">The sequence shown here is derived from an EMBL/GenBank/DDBJ whole genome shotgun (WGS) entry which is preliminary data.</text>
</comment>
<keyword evidence="2" id="KW-1185">Reference proteome</keyword>